<evidence type="ECO:0000256" key="1">
    <source>
        <dbReference type="SAM" id="Coils"/>
    </source>
</evidence>
<comment type="caution">
    <text evidence="4">The sequence shown here is derived from an EMBL/GenBank/DDBJ whole genome shotgun (WGS) entry which is preliminary data.</text>
</comment>
<feature type="compositionally biased region" description="Low complexity" evidence="2">
    <location>
        <begin position="155"/>
        <end position="169"/>
    </location>
</feature>
<accession>A0A420HYI6</accession>
<dbReference type="PROSITE" id="PS50969">
    <property type="entry name" value="FCP1"/>
    <property type="match status" value="1"/>
</dbReference>
<dbReference type="OrthoDB" id="277011at2759"/>
<feature type="coiled-coil region" evidence="1">
    <location>
        <begin position="58"/>
        <end position="85"/>
    </location>
</feature>
<evidence type="ECO:0000313" key="5">
    <source>
        <dbReference type="Proteomes" id="UP000286134"/>
    </source>
</evidence>
<feature type="domain" description="FCP1 homology" evidence="3">
    <location>
        <begin position="315"/>
        <end position="488"/>
    </location>
</feature>
<dbReference type="SUPFAM" id="SSF56784">
    <property type="entry name" value="HAD-like"/>
    <property type="match status" value="1"/>
</dbReference>
<evidence type="ECO:0000313" key="4">
    <source>
        <dbReference type="EMBL" id="RKF62485.1"/>
    </source>
</evidence>
<feature type="region of interest" description="Disordered" evidence="2">
    <location>
        <begin position="152"/>
        <end position="193"/>
    </location>
</feature>
<dbReference type="CDD" id="cd07521">
    <property type="entry name" value="HAD_FCP1-like"/>
    <property type="match status" value="1"/>
</dbReference>
<dbReference type="InterPro" id="IPR023214">
    <property type="entry name" value="HAD_sf"/>
</dbReference>
<keyword evidence="1" id="KW-0175">Coiled coil</keyword>
<feature type="region of interest" description="Disordered" evidence="2">
    <location>
        <begin position="1"/>
        <end position="29"/>
    </location>
</feature>
<dbReference type="FunFam" id="3.40.50.1000:FF:000089">
    <property type="entry name" value="NIF domain protein"/>
    <property type="match status" value="1"/>
</dbReference>
<dbReference type="Proteomes" id="UP000286134">
    <property type="component" value="Unassembled WGS sequence"/>
</dbReference>
<dbReference type="STRING" id="212602.A0A420HYI6"/>
<keyword evidence="5" id="KW-1185">Reference proteome</keyword>
<dbReference type="InterPro" id="IPR011948">
    <property type="entry name" value="Dullard_phosphatase"/>
</dbReference>
<evidence type="ECO:0000256" key="2">
    <source>
        <dbReference type="SAM" id="MobiDB-lite"/>
    </source>
</evidence>
<dbReference type="NCBIfam" id="TIGR02251">
    <property type="entry name" value="HIF-SF_euk"/>
    <property type="match status" value="1"/>
</dbReference>
<organism evidence="4 5">
    <name type="scientific">Erysiphe neolycopersici</name>
    <dbReference type="NCBI Taxonomy" id="212602"/>
    <lineage>
        <taxon>Eukaryota</taxon>
        <taxon>Fungi</taxon>
        <taxon>Dikarya</taxon>
        <taxon>Ascomycota</taxon>
        <taxon>Pezizomycotina</taxon>
        <taxon>Leotiomycetes</taxon>
        <taxon>Erysiphales</taxon>
        <taxon>Erysiphaceae</taxon>
        <taxon>Erysiphe</taxon>
    </lineage>
</organism>
<reference evidence="4 5" key="1">
    <citation type="journal article" date="2018" name="BMC Genomics">
        <title>Comparative genome analyses reveal sequence features reflecting distinct modes of host-adaptation between dicot and monocot powdery mildew.</title>
        <authorList>
            <person name="Wu Y."/>
            <person name="Ma X."/>
            <person name="Pan Z."/>
            <person name="Kale S.D."/>
            <person name="Song Y."/>
            <person name="King H."/>
            <person name="Zhang Q."/>
            <person name="Presley C."/>
            <person name="Deng X."/>
            <person name="Wei C.I."/>
            <person name="Xiao S."/>
        </authorList>
    </citation>
    <scope>NUCLEOTIDE SEQUENCE [LARGE SCALE GENOMIC DNA]</scope>
    <source>
        <strain evidence="4">UMSG2</strain>
    </source>
</reference>
<protein>
    <submittedName>
        <fullName evidence="4">Nuclear envelope morphology protein 1</fullName>
    </submittedName>
</protein>
<dbReference type="EMBL" id="MCFK01003316">
    <property type="protein sequence ID" value="RKF62485.1"/>
    <property type="molecule type" value="Genomic_DNA"/>
</dbReference>
<dbReference type="InterPro" id="IPR004274">
    <property type="entry name" value="FCP1_dom"/>
</dbReference>
<name>A0A420HYI6_9PEZI</name>
<dbReference type="GO" id="GO:0016791">
    <property type="term" value="F:phosphatase activity"/>
    <property type="evidence" value="ECO:0007669"/>
    <property type="project" value="InterPro"/>
</dbReference>
<feature type="compositionally biased region" description="Polar residues" evidence="2">
    <location>
        <begin position="13"/>
        <end position="29"/>
    </location>
</feature>
<dbReference type="PANTHER" id="PTHR12210">
    <property type="entry name" value="DULLARD PROTEIN PHOSPHATASE"/>
    <property type="match status" value="1"/>
</dbReference>
<evidence type="ECO:0000259" key="3">
    <source>
        <dbReference type="PROSITE" id="PS50969"/>
    </source>
</evidence>
<gene>
    <name evidence="4" type="ORF">OnM2_033009</name>
</gene>
<dbReference type="InterPro" id="IPR050365">
    <property type="entry name" value="TIM50"/>
</dbReference>
<dbReference type="AlphaFoldDB" id="A0A420HYI6"/>
<dbReference type="Pfam" id="PF03031">
    <property type="entry name" value="NIF"/>
    <property type="match status" value="1"/>
</dbReference>
<proteinExistence type="predicted"/>
<dbReference type="Gene3D" id="3.40.50.1000">
    <property type="entry name" value="HAD superfamily/HAD-like"/>
    <property type="match status" value="1"/>
</dbReference>
<sequence>MNSLNLLSGRVSAPQSPGPSRSSSYGNLFSSATTKEFRRNSRDATFNEKEADIDLKHNDATLKSLSEESSQLEKLRNQVKFSSESQWLIIPKSLSMALANSIRCILSTLSAPVVYILASMYDENGVFAPVSQITKLGIILCGGSRRTSTAQALGLSSSNEDSHSLSNQSTLERRINVKKSKNPSHKTSLSSSEVSSISEFDDRSLRQTSSIRQRLHDNLSHNSGINSPNKYSVQVKLQDNDTSYNRKHQKISSASIRKSSQNIPTANEITASLLKSPVSPASSSLTSIYTNYPAPPRPLLSLRQPTYTLQNGQNSRVMQKTLILDLDETLIHSMAKGGKMSTGNMVEVRLNTVLVAGENTSLGLQHPILYWVNKRPHCDEFLRLVCKWYNLIIFTASVQEYADPVIDLLEQDRKLFSGRYYRQHCTQRLGAYIKDLSLIEPDLSKVMILDNSPLSYMFHQENAIPIEGWINDPTDNALLHLIPLLESLQYVTDVRTFLGLRGGEDGKLF</sequence>
<dbReference type="InterPro" id="IPR036412">
    <property type="entry name" value="HAD-like_sf"/>
</dbReference>
<dbReference type="SMART" id="SM00577">
    <property type="entry name" value="CPDc"/>
    <property type="match status" value="1"/>
</dbReference>